<dbReference type="EMBL" id="JAQQXR010000005">
    <property type="protein sequence ID" value="MDC8758954.1"/>
    <property type="molecule type" value="Genomic_DNA"/>
</dbReference>
<evidence type="ECO:0000313" key="3">
    <source>
        <dbReference type="Proteomes" id="UP001221208"/>
    </source>
</evidence>
<protein>
    <recommendedName>
        <fullName evidence="4">DUF3995 domain-containing protein</fullName>
    </recommendedName>
</protein>
<feature type="transmembrane region" description="Helical" evidence="1">
    <location>
        <begin position="83"/>
        <end position="106"/>
    </location>
</feature>
<organism evidence="2 3">
    <name type="scientific">Janthinobacterium fluminis</name>
    <dbReference type="NCBI Taxonomy" id="2987524"/>
    <lineage>
        <taxon>Bacteria</taxon>
        <taxon>Pseudomonadati</taxon>
        <taxon>Pseudomonadota</taxon>
        <taxon>Betaproteobacteria</taxon>
        <taxon>Burkholderiales</taxon>
        <taxon>Oxalobacteraceae</taxon>
        <taxon>Janthinobacterium</taxon>
    </lineage>
</organism>
<name>A0ABT5K251_9BURK</name>
<reference evidence="2 3" key="1">
    <citation type="submission" date="2022-10" db="EMBL/GenBank/DDBJ databases">
        <title>Janthinobacterium sp. hw3 Genome sequencing.</title>
        <authorList>
            <person name="Park S."/>
        </authorList>
    </citation>
    <scope>NUCLEOTIDE SEQUENCE [LARGE SCALE GENOMIC DNA]</scope>
    <source>
        <strain evidence="3">hw3</strain>
    </source>
</reference>
<keyword evidence="1" id="KW-0812">Transmembrane</keyword>
<evidence type="ECO:0000256" key="1">
    <source>
        <dbReference type="SAM" id="Phobius"/>
    </source>
</evidence>
<feature type="transmembrane region" description="Helical" evidence="1">
    <location>
        <begin position="50"/>
        <end position="71"/>
    </location>
</feature>
<evidence type="ECO:0000313" key="2">
    <source>
        <dbReference type="EMBL" id="MDC8758954.1"/>
    </source>
</evidence>
<keyword evidence="1" id="KW-0472">Membrane</keyword>
<keyword evidence="1" id="KW-1133">Transmembrane helix</keyword>
<accession>A0ABT5K251</accession>
<sequence>MNARLLLIGAASLSVLVALLHVYVIVQGAWAYRYFGAGEKIATMAEQGSWFPALLTAGVTLVFMIFAAYYLSGASVVPALPFLRLAMAAIAAIYTLRGIMVVAAVFMHLTPFEIGSSLASLAIGLVHCAALALTWSYLPAR</sequence>
<evidence type="ECO:0008006" key="4">
    <source>
        <dbReference type="Google" id="ProtNLM"/>
    </source>
</evidence>
<keyword evidence="3" id="KW-1185">Reference proteome</keyword>
<dbReference type="Proteomes" id="UP001221208">
    <property type="component" value="Unassembled WGS sequence"/>
</dbReference>
<comment type="caution">
    <text evidence="2">The sequence shown here is derived from an EMBL/GenBank/DDBJ whole genome shotgun (WGS) entry which is preliminary data.</text>
</comment>
<proteinExistence type="predicted"/>
<dbReference type="RefSeq" id="WP_273671837.1">
    <property type="nucleotide sequence ID" value="NZ_JAQQXR010000005.1"/>
</dbReference>
<gene>
    <name evidence="2" type="ORF">OIK44_15340</name>
</gene>
<feature type="transmembrane region" description="Helical" evidence="1">
    <location>
        <begin position="118"/>
        <end position="138"/>
    </location>
</feature>